<evidence type="ECO:0000259" key="4">
    <source>
        <dbReference type="PROSITE" id="PS50830"/>
    </source>
</evidence>
<dbReference type="Gene3D" id="2.40.50.90">
    <property type="match status" value="1"/>
</dbReference>
<keyword evidence="5" id="KW-0614">Plasmid</keyword>
<dbReference type="SMART" id="SM00318">
    <property type="entry name" value="SNc"/>
    <property type="match status" value="1"/>
</dbReference>
<keyword evidence="2" id="KW-0255">Endonuclease</keyword>
<evidence type="ECO:0000256" key="3">
    <source>
        <dbReference type="ARBA" id="ARBA00022801"/>
    </source>
</evidence>
<evidence type="ECO:0000256" key="1">
    <source>
        <dbReference type="ARBA" id="ARBA00022722"/>
    </source>
</evidence>
<dbReference type="PANTHER" id="PTHR12302:SF3">
    <property type="entry name" value="SERINE_THREONINE-PROTEIN KINASE 31"/>
    <property type="match status" value="1"/>
</dbReference>
<dbReference type="KEGG" id="mpro:BJP34_35615"/>
<dbReference type="AlphaFoldDB" id="A0A1D8U4B4"/>
<dbReference type="SUPFAM" id="SSF50199">
    <property type="entry name" value="Staphylococcal nuclease"/>
    <property type="match status" value="1"/>
</dbReference>
<dbReference type="Pfam" id="PF00565">
    <property type="entry name" value="SNase"/>
    <property type="match status" value="1"/>
</dbReference>
<dbReference type="GO" id="GO:0004519">
    <property type="term" value="F:endonuclease activity"/>
    <property type="evidence" value="ECO:0007669"/>
    <property type="project" value="UniProtKB-KW"/>
</dbReference>
<protein>
    <recommendedName>
        <fullName evidence="4">TNase-like domain-containing protein</fullName>
    </recommendedName>
</protein>
<feature type="domain" description="TNase-like" evidence="4">
    <location>
        <begin position="19"/>
        <end position="140"/>
    </location>
</feature>
<dbReference type="EMBL" id="CP017600">
    <property type="protein sequence ID" value="AOX04742.1"/>
    <property type="molecule type" value="Genomic_DNA"/>
</dbReference>
<evidence type="ECO:0000256" key="2">
    <source>
        <dbReference type="ARBA" id="ARBA00022759"/>
    </source>
</evidence>
<evidence type="ECO:0000313" key="5">
    <source>
        <dbReference type="EMBL" id="AOX04742.1"/>
    </source>
</evidence>
<reference evidence="6" key="1">
    <citation type="submission" date="2016-10" db="EMBL/GenBank/DDBJ databases">
        <title>Comparative genomics uncovers the prolific and rare metabolic potential of the cyanobacterial genus Moorea.</title>
        <authorList>
            <person name="Leao T."/>
            <person name="Castelao G."/>
            <person name="Korobeynikov A."/>
            <person name="Monroe E.A."/>
            <person name="Podell S."/>
            <person name="Glukhov E."/>
            <person name="Allen E."/>
            <person name="Gerwick W.H."/>
            <person name="Gerwick L."/>
        </authorList>
    </citation>
    <scope>NUCLEOTIDE SEQUENCE [LARGE SCALE GENOMIC DNA]</scope>
    <source>
        <strain evidence="6">PAL-8-15-08-1</strain>
        <plasmid evidence="6">unnamed</plasmid>
    </source>
</reference>
<dbReference type="GO" id="GO:0016787">
    <property type="term" value="F:hydrolase activity"/>
    <property type="evidence" value="ECO:0007669"/>
    <property type="project" value="UniProtKB-KW"/>
</dbReference>
<gene>
    <name evidence="5" type="ORF">BJP34_35615</name>
</gene>
<evidence type="ECO:0000313" key="6">
    <source>
        <dbReference type="Proteomes" id="UP000177870"/>
    </source>
</evidence>
<organism evidence="5 6">
    <name type="scientific">Moorena producens PAL-8-15-08-1</name>
    <dbReference type="NCBI Taxonomy" id="1458985"/>
    <lineage>
        <taxon>Bacteria</taxon>
        <taxon>Bacillati</taxon>
        <taxon>Cyanobacteriota</taxon>
        <taxon>Cyanophyceae</taxon>
        <taxon>Coleofasciculales</taxon>
        <taxon>Coleofasciculaceae</taxon>
        <taxon>Moorena</taxon>
    </lineage>
</organism>
<dbReference type="PROSITE" id="PS50830">
    <property type="entry name" value="TNASE_3"/>
    <property type="match status" value="1"/>
</dbReference>
<name>A0A1D8U4B4_9CYAN</name>
<dbReference type="InterPro" id="IPR016071">
    <property type="entry name" value="Staphylococal_nuclease_OB-fold"/>
</dbReference>
<geneLocation type="plasmid" evidence="5 6">
    <name>unnamed</name>
</geneLocation>
<keyword evidence="1" id="KW-0540">Nuclease</keyword>
<keyword evidence="3" id="KW-0378">Hydrolase</keyword>
<dbReference type="Proteomes" id="UP000177870">
    <property type="component" value="Plasmid unnamed"/>
</dbReference>
<accession>A0A1D8U4B4</accession>
<dbReference type="InterPro" id="IPR035437">
    <property type="entry name" value="SNase_OB-fold_sf"/>
</dbReference>
<sequence length="154" mass="17489">MIYKSIAHLPTCSVKPGSVYDGDTIRVICDSEEKKIRFACVDAPEKAQLLGIESRDHLRKVLEDGRMKVKVDAITTDRYGRTVAELWVNRGDDWSLVQSIQSSDGMVWGYEAYKSDCPNWDAIVSTQRRAQSARIGVWAGKSVPPWEWRKGSRR</sequence>
<proteinExistence type="predicted"/>
<dbReference type="PANTHER" id="PTHR12302">
    <property type="entry name" value="EBNA2 BINDING PROTEIN P100"/>
    <property type="match status" value="1"/>
</dbReference>